<dbReference type="AlphaFoldDB" id="A0A6G1C6S6"/>
<evidence type="ECO:0000313" key="1">
    <source>
        <dbReference type="EMBL" id="KAF0895870.1"/>
    </source>
</evidence>
<reference evidence="1 2" key="1">
    <citation type="submission" date="2019-11" db="EMBL/GenBank/DDBJ databases">
        <title>Whole genome sequence of Oryza granulata.</title>
        <authorList>
            <person name="Li W."/>
        </authorList>
    </citation>
    <scope>NUCLEOTIDE SEQUENCE [LARGE SCALE GENOMIC DNA]</scope>
    <source>
        <strain evidence="2">cv. Menghai</strain>
        <tissue evidence="1">Leaf</tissue>
    </source>
</reference>
<dbReference type="EMBL" id="SPHZ02000010">
    <property type="protein sequence ID" value="KAF0895870.1"/>
    <property type="molecule type" value="Genomic_DNA"/>
</dbReference>
<keyword evidence="2" id="KW-1185">Reference proteome</keyword>
<dbReference type="Proteomes" id="UP000479710">
    <property type="component" value="Unassembled WGS sequence"/>
</dbReference>
<comment type="caution">
    <text evidence="1">The sequence shown here is derived from an EMBL/GenBank/DDBJ whole genome shotgun (WGS) entry which is preliminary data.</text>
</comment>
<proteinExistence type="predicted"/>
<organism evidence="1 2">
    <name type="scientific">Oryza meyeriana var. granulata</name>
    <dbReference type="NCBI Taxonomy" id="110450"/>
    <lineage>
        <taxon>Eukaryota</taxon>
        <taxon>Viridiplantae</taxon>
        <taxon>Streptophyta</taxon>
        <taxon>Embryophyta</taxon>
        <taxon>Tracheophyta</taxon>
        <taxon>Spermatophyta</taxon>
        <taxon>Magnoliopsida</taxon>
        <taxon>Liliopsida</taxon>
        <taxon>Poales</taxon>
        <taxon>Poaceae</taxon>
        <taxon>BOP clade</taxon>
        <taxon>Oryzoideae</taxon>
        <taxon>Oryzeae</taxon>
        <taxon>Oryzinae</taxon>
        <taxon>Oryza</taxon>
        <taxon>Oryza meyeriana</taxon>
    </lineage>
</organism>
<sequence length="134" mass="13912">MSLWADATAKADAVQRVPADRETCGENHTPREAADIAKLPTLLLFPSSSSPKSAAVALAAEDVTLVGTHLPATINSDPTAKVSNPFVIPCLRPPVGSLALFSAAVPCACTNAHTLAGPTLGWCRDKAGHVLYVR</sequence>
<evidence type="ECO:0000313" key="2">
    <source>
        <dbReference type="Proteomes" id="UP000479710"/>
    </source>
</evidence>
<protein>
    <submittedName>
        <fullName evidence="1">Uncharacterized protein</fullName>
    </submittedName>
</protein>
<name>A0A6G1C6S6_9ORYZ</name>
<accession>A0A6G1C6S6</accession>
<gene>
    <name evidence="1" type="ORF">E2562_016596</name>
</gene>